<comment type="caution">
    <text evidence="1">The sequence shown here is derived from an EMBL/GenBank/DDBJ whole genome shotgun (WGS) entry which is preliminary data.</text>
</comment>
<evidence type="ECO:0000313" key="1">
    <source>
        <dbReference type="EMBL" id="OIQ69918.1"/>
    </source>
</evidence>
<gene>
    <name evidence="1" type="ORF">GALL_484760</name>
</gene>
<dbReference type="AlphaFoldDB" id="A0A1J5PEV9"/>
<organism evidence="1">
    <name type="scientific">mine drainage metagenome</name>
    <dbReference type="NCBI Taxonomy" id="410659"/>
    <lineage>
        <taxon>unclassified sequences</taxon>
        <taxon>metagenomes</taxon>
        <taxon>ecological metagenomes</taxon>
    </lineage>
</organism>
<accession>A0A1J5PEV9</accession>
<sequence>MARDPRVDAVEIGVDGVLELHAPGAHGLDGGEDVLGPQRHVLDALALVVLQELLDLGVLVLALVERDADLAAGAGHGLGDQGGLLALDVEIADLAEIEDLLVELRPGRHVAAMDVMGQVVEIGKANGVPRHGRVRAGDGHEVDVVDLLGAVTVDQIEVRAADPLDRRDVQLHRPNRPQHRLRPALDRQLQGLGGVAHAERHGVGRGAMGGAEFRGLPLGLHVQDQVDVALAKPQHVLGAVFGDSREAHHLEQGLQALRLGRGEFDELEAVGAQWVVEQIAGRIRNLDVHDFASKRIGIV</sequence>
<name>A0A1J5PEV9_9ZZZZ</name>
<reference evidence="1" key="1">
    <citation type="submission" date="2016-10" db="EMBL/GenBank/DDBJ databases">
        <title>Sequence of Gallionella enrichment culture.</title>
        <authorList>
            <person name="Poehlein A."/>
            <person name="Muehling M."/>
            <person name="Daniel R."/>
        </authorList>
    </citation>
    <scope>NUCLEOTIDE SEQUENCE</scope>
</reference>
<proteinExistence type="predicted"/>
<dbReference type="EMBL" id="MLJW01004465">
    <property type="protein sequence ID" value="OIQ69918.1"/>
    <property type="molecule type" value="Genomic_DNA"/>
</dbReference>
<protein>
    <submittedName>
        <fullName evidence="1">Uncharacterized protein</fullName>
    </submittedName>
</protein>